<gene>
    <name evidence="4" type="ORF">AA0115_g4575</name>
    <name evidence="5" type="ORF">AA0119_g4812</name>
</gene>
<name>A0A4Q4PIQ1_9PLEO</name>
<dbReference type="EMBL" id="PDXB01000009">
    <property type="protein sequence ID" value="RYN30932.1"/>
    <property type="molecule type" value="Genomic_DNA"/>
</dbReference>
<evidence type="ECO:0000256" key="2">
    <source>
        <dbReference type="ARBA" id="ARBA00022857"/>
    </source>
</evidence>
<comment type="caution">
    <text evidence="4">The sequence shown here is derived from an EMBL/GenBank/DDBJ whole genome shotgun (WGS) entry which is preliminary data.</text>
</comment>
<dbReference type="SUPFAM" id="SSF51735">
    <property type="entry name" value="NAD(P)-binding Rossmann-fold domains"/>
    <property type="match status" value="1"/>
</dbReference>
<organism evidence="4 6">
    <name type="scientific">Alternaria tenuissima</name>
    <dbReference type="NCBI Taxonomy" id="119927"/>
    <lineage>
        <taxon>Eukaryota</taxon>
        <taxon>Fungi</taxon>
        <taxon>Dikarya</taxon>
        <taxon>Ascomycota</taxon>
        <taxon>Pezizomycotina</taxon>
        <taxon>Dothideomycetes</taxon>
        <taxon>Pleosporomycetidae</taxon>
        <taxon>Pleosporales</taxon>
        <taxon>Pleosporineae</taxon>
        <taxon>Pleosporaceae</taxon>
        <taxon>Alternaria</taxon>
        <taxon>Alternaria sect. Alternaria</taxon>
        <taxon>Alternaria alternata complex</taxon>
    </lineage>
</organism>
<dbReference type="Pfam" id="PF05368">
    <property type="entry name" value="NmrA"/>
    <property type="match status" value="1"/>
</dbReference>
<dbReference type="EMBL" id="PDXF01000013">
    <property type="protein sequence ID" value="RYO03476.1"/>
    <property type="molecule type" value="Genomic_DNA"/>
</dbReference>
<dbReference type="Gene3D" id="3.40.50.720">
    <property type="entry name" value="NAD(P)-binding Rossmann-like Domain"/>
    <property type="match status" value="1"/>
</dbReference>
<evidence type="ECO:0000313" key="7">
    <source>
        <dbReference type="Proteomes" id="UP000293195"/>
    </source>
</evidence>
<protein>
    <recommendedName>
        <fullName evidence="3">NmrA-like domain-containing protein</fullName>
    </recommendedName>
</protein>
<evidence type="ECO:0000256" key="1">
    <source>
        <dbReference type="ARBA" id="ARBA00006328"/>
    </source>
</evidence>
<evidence type="ECO:0000313" key="4">
    <source>
        <dbReference type="EMBL" id="RYN30932.1"/>
    </source>
</evidence>
<dbReference type="Proteomes" id="UP000293195">
    <property type="component" value="Unassembled WGS sequence"/>
</dbReference>
<evidence type="ECO:0000259" key="3">
    <source>
        <dbReference type="Pfam" id="PF05368"/>
    </source>
</evidence>
<accession>A0A4Q4PIQ1</accession>
<dbReference type="Proteomes" id="UP000292340">
    <property type="component" value="Unassembled WGS sequence"/>
</dbReference>
<reference evidence="4 7" key="2">
    <citation type="journal article" date="2019" name="bioRxiv">
        <title>Genomics, evolutionary history and diagnostics of the Alternaria alternata species group including apple and Asian pear pathotypes.</title>
        <authorList>
            <person name="Armitage A.D."/>
            <person name="Cockerton H.M."/>
            <person name="Sreenivasaprasad S."/>
            <person name="Woodhall J.W."/>
            <person name="Lane C.R."/>
            <person name="Harrison R.J."/>
            <person name="Clarkson J.P."/>
        </authorList>
    </citation>
    <scope>NUCLEOTIDE SEQUENCE</scope>
    <source>
        <strain evidence="4">FERA 1164</strain>
        <strain evidence="7">FERA 635</strain>
    </source>
</reference>
<feature type="domain" description="NmrA-like" evidence="3">
    <location>
        <begin position="2"/>
        <end position="265"/>
    </location>
</feature>
<dbReference type="InterPro" id="IPR051164">
    <property type="entry name" value="NmrA-like_oxidored"/>
</dbReference>
<keyword evidence="2" id="KW-0521">NADP</keyword>
<dbReference type="AlphaFoldDB" id="A0A4Q4PIQ1"/>
<sequence>MAKTIVITGATGAQGGGVANILLNTPGWQVRAVTRNIASEKAKDLAARGAEVVQADSNDVASLKSAFKGAHAIFALTNFWEHLFTGKSKEEAGALEEEQGVNLARAAAEIPTLEHYIWSTLPNAKKMTDGKAACAHLDFKANVDERIRKDFPDLAAKTTYLFFGFYPSNVAFMPMLKPILIPGSGEKYVQLLPTPEDAPVPIAGDMTKTPGIWVRQILANPEECKGKYAMVATETLAIGEILKVWSEVTDRKGYYMEVSKKAYIDMWGIGGAELADQFKFGELVPDWLASYDNVSKEALGITSEAVGCKDAFESLKAFL</sequence>
<dbReference type="InterPro" id="IPR036291">
    <property type="entry name" value="NAD(P)-bd_dom_sf"/>
</dbReference>
<reference evidence="4" key="1">
    <citation type="submission" date="2017-10" db="EMBL/GenBank/DDBJ databases">
        <authorList>
            <person name="Armitage A.D."/>
            <person name="Barbara D.J."/>
            <person name="Woodhall J.W."/>
            <person name="Sreenivasaprasad S."/>
            <person name="Lane C.R."/>
            <person name="Clarkson J.P."/>
            <person name="Harrison R.J."/>
        </authorList>
    </citation>
    <scope>NUCLEOTIDE SEQUENCE</scope>
    <source>
        <strain evidence="4">FERA 1164</strain>
        <strain evidence="5">FERA 635</strain>
    </source>
</reference>
<evidence type="ECO:0000313" key="6">
    <source>
        <dbReference type="Proteomes" id="UP000292340"/>
    </source>
</evidence>
<proteinExistence type="inferred from homology"/>
<evidence type="ECO:0000313" key="5">
    <source>
        <dbReference type="EMBL" id="RYO03476.1"/>
    </source>
</evidence>
<dbReference type="PANTHER" id="PTHR42748">
    <property type="entry name" value="NITROGEN METABOLITE REPRESSION PROTEIN NMRA FAMILY MEMBER"/>
    <property type="match status" value="1"/>
</dbReference>
<dbReference type="PANTHER" id="PTHR42748:SF28">
    <property type="entry name" value="NMRA-LIKE DOMAIN-CONTAINING PROTEIN"/>
    <property type="match status" value="1"/>
</dbReference>
<comment type="similarity">
    <text evidence="1">Belongs to the NmrA-type oxidoreductase family.</text>
</comment>
<dbReference type="InterPro" id="IPR008030">
    <property type="entry name" value="NmrA-like"/>
</dbReference>
<dbReference type="GO" id="GO:0005634">
    <property type="term" value="C:nucleus"/>
    <property type="evidence" value="ECO:0007669"/>
    <property type="project" value="TreeGrafter"/>
</dbReference>
<keyword evidence="7" id="KW-1185">Reference proteome</keyword>
<dbReference type="OrthoDB" id="300709at2759"/>
<dbReference type="Gene3D" id="3.90.25.10">
    <property type="entry name" value="UDP-galactose 4-epimerase, domain 1"/>
    <property type="match status" value="1"/>
</dbReference>